<feature type="DNA-binding region" description="OmpR/PhoB-type" evidence="7">
    <location>
        <begin position="124"/>
        <end position="218"/>
    </location>
</feature>
<dbReference type="Pfam" id="PF00486">
    <property type="entry name" value="Trans_reg_C"/>
    <property type="match status" value="1"/>
</dbReference>
<evidence type="ECO:0000313" key="11">
    <source>
        <dbReference type="Proteomes" id="UP000002574"/>
    </source>
</evidence>
<keyword evidence="3" id="KW-0805">Transcription regulation</keyword>
<evidence type="ECO:0000256" key="4">
    <source>
        <dbReference type="ARBA" id="ARBA00023125"/>
    </source>
</evidence>
<keyword evidence="4 7" id="KW-0238">DNA-binding</keyword>
<dbReference type="GO" id="GO:0006355">
    <property type="term" value="P:regulation of DNA-templated transcription"/>
    <property type="evidence" value="ECO:0007669"/>
    <property type="project" value="InterPro"/>
</dbReference>
<dbReference type="Gene3D" id="6.10.250.690">
    <property type="match status" value="1"/>
</dbReference>
<dbReference type="RefSeq" id="WP_012964134.1">
    <property type="nucleotide sequence ID" value="NC_013799.1"/>
</dbReference>
<dbReference type="InterPro" id="IPR001789">
    <property type="entry name" value="Sig_transdc_resp-reg_receiver"/>
</dbReference>
<dbReference type="InterPro" id="IPR039420">
    <property type="entry name" value="WalR-like"/>
</dbReference>
<dbReference type="PATRIC" id="fig|608538.5.peg.1521"/>
<evidence type="ECO:0000256" key="2">
    <source>
        <dbReference type="ARBA" id="ARBA00023012"/>
    </source>
</evidence>
<dbReference type="GO" id="GO:0000156">
    <property type="term" value="F:phosphorelay response regulator activity"/>
    <property type="evidence" value="ECO:0007669"/>
    <property type="project" value="TreeGrafter"/>
</dbReference>
<dbReference type="PROSITE" id="PS51755">
    <property type="entry name" value="OMPR_PHOB"/>
    <property type="match status" value="1"/>
</dbReference>
<keyword evidence="2" id="KW-0902">Two-component regulatory system</keyword>
<dbReference type="SMART" id="SM00448">
    <property type="entry name" value="REC"/>
    <property type="match status" value="1"/>
</dbReference>
<dbReference type="OrthoDB" id="9790454at2"/>
<organism evidence="10 11">
    <name type="scientific">Hydrogenobacter thermophilus (strain DSM 6534 / IAM 12695 / TK-6)</name>
    <dbReference type="NCBI Taxonomy" id="608538"/>
    <lineage>
        <taxon>Bacteria</taxon>
        <taxon>Pseudomonadati</taxon>
        <taxon>Aquificota</taxon>
        <taxon>Aquificia</taxon>
        <taxon>Aquificales</taxon>
        <taxon>Aquificaceae</taxon>
        <taxon>Hydrogenobacter</taxon>
    </lineage>
</organism>
<evidence type="ECO:0000256" key="5">
    <source>
        <dbReference type="ARBA" id="ARBA00023163"/>
    </source>
</evidence>
<dbReference type="SMART" id="SM00862">
    <property type="entry name" value="Trans_reg_C"/>
    <property type="match status" value="1"/>
</dbReference>
<keyword evidence="11" id="KW-1185">Reference proteome</keyword>
<feature type="modified residue" description="4-aspartylphosphate" evidence="6">
    <location>
        <position position="51"/>
    </location>
</feature>
<dbReference type="Pfam" id="PF00072">
    <property type="entry name" value="Response_reg"/>
    <property type="match status" value="1"/>
</dbReference>
<evidence type="ECO:0000256" key="7">
    <source>
        <dbReference type="PROSITE-ProRule" id="PRU01091"/>
    </source>
</evidence>
<dbReference type="GO" id="GO:0000976">
    <property type="term" value="F:transcription cis-regulatory region binding"/>
    <property type="evidence" value="ECO:0007669"/>
    <property type="project" value="TreeGrafter"/>
</dbReference>
<evidence type="ECO:0000256" key="6">
    <source>
        <dbReference type="PROSITE-ProRule" id="PRU00169"/>
    </source>
</evidence>
<dbReference type="AlphaFoldDB" id="D3DJF2"/>
<dbReference type="InterPro" id="IPR011006">
    <property type="entry name" value="CheY-like_superfamily"/>
</dbReference>
<feature type="domain" description="Response regulatory" evidence="8">
    <location>
        <begin position="2"/>
        <end position="116"/>
    </location>
</feature>
<dbReference type="GO" id="GO:0005829">
    <property type="term" value="C:cytosol"/>
    <property type="evidence" value="ECO:0007669"/>
    <property type="project" value="TreeGrafter"/>
</dbReference>
<evidence type="ECO:0000313" key="10">
    <source>
        <dbReference type="EMBL" id="BAI69954.1"/>
    </source>
</evidence>
<dbReference type="InterPro" id="IPR001867">
    <property type="entry name" value="OmpR/PhoB-type_DNA-bd"/>
</dbReference>
<accession>D3DJF2</accession>
<dbReference type="PANTHER" id="PTHR48111:SF22">
    <property type="entry name" value="REGULATOR OF RPOS"/>
    <property type="match status" value="1"/>
</dbReference>
<keyword evidence="5" id="KW-0804">Transcription</keyword>
<dbReference type="Gene3D" id="3.40.50.2300">
    <property type="match status" value="1"/>
</dbReference>
<dbReference type="KEGG" id="hth:HTH_1504"/>
<dbReference type="GO" id="GO:0032993">
    <property type="term" value="C:protein-DNA complex"/>
    <property type="evidence" value="ECO:0007669"/>
    <property type="project" value="TreeGrafter"/>
</dbReference>
<dbReference type="CDD" id="cd00383">
    <property type="entry name" value="trans_reg_C"/>
    <property type="match status" value="1"/>
</dbReference>
<evidence type="ECO:0000256" key="3">
    <source>
        <dbReference type="ARBA" id="ARBA00023015"/>
    </source>
</evidence>
<feature type="domain" description="OmpR/PhoB-type" evidence="9">
    <location>
        <begin position="124"/>
        <end position="218"/>
    </location>
</feature>
<dbReference type="SUPFAM" id="SSF52172">
    <property type="entry name" value="CheY-like"/>
    <property type="match status" value="1"/>
</dbReference>
<evidence type="ECO:0000259" key="9">
    <source>
        <dbReference type="PROSITE" id="PS51755"/>
    </source>
</evidence>
<evidence type="ECO:0000259" key="8">
    <source>
        <dbReference type="PROSITE" id="PS50110"/>
    </source>
</evidence>
<dbReference type="Proteomes" id="UP000002574">
    <property type="component" value="Chromosome"/>
</dbReference>
<protein>
    <submittedName>
        <fullName evidence="10">Two component transcriptional regulator</fullName>
    </submittedName>
</protein>
<evidence type="ECO:0000256" key="1">
    <source>
        <dbReference type="ARBA" id="ARBA00022553"/>
    </source>
</evidence>
<dbReference type="EMBL" id="AP011112">
    <property type="protein sequence ID" value="BAI69954.1"/>
    <property type="molecule type" value="Genomic_DNA"/>
</dbReference>
<keyword evidence="1 6" id="KW-0597">Phosphoprotein</keyword>
<dbReference type="PANTHER" id="PTHR48111">
    <property type="entry name" value="REGULATOR OF RPOS"/>
    <property type="match status" value="1"/>
</dbReference>
<dbReference type="STRING" id="608538.HTH_1504"/>
<gene>
    <name evidence="10" type="ordered locus">HTH_1504</name>
</gene>
<dbReference type="PROSITE" id="PS50110">
    <property type="entry name" value="RESPONSE_REGULATORY"/>
    <property type="match status" value="1"/>
</dbReference>
<reference evidence="10 11" key="1">
    <citation type="journal article" date="2010" name="J. Bacteriol.">
        <title>Complete genome sequence of the thermophilic, obligately chemolithoautotrophic hydrogen-oxidizing bacterium Hydrogenobacter thermophilus TK-6.</title>
        <authorList>
            <person name="Arai H."/>
            <person name="Kanbe H."/>
            <person name="Ishii M."/>
            <person name="Igarashi Y."/>
        </authorList>
    </citation>
    <scope>NUCLEOTIDE SEQUENCE [LARGE SCALE GENOMIC DNA]</scope>
    <source>
        <strain evidence="11">DSM 6534 / IAM 12695 / TK-6 [Tokyo]</strain>
    </source>
</reference>
<dbReference type="InterPro" id="IPR036388">
    <property type="entry name" value="WH-like_DNA-bd_sf"/>
</dbReference>
<name>D3DJF2_HYDTT</name>
<dbReference type="Gene3D" id="1.10.10.10">
    <property type="entry name" value="Winged helix-like DNA-binding domain superfamily/Winged helix DNA-binding domain"/>
    <property type="match status" value="1"/>
</dbReference>
<dbReference type="KEGG" id="hte:Hydth_1492"/>
<sequence length="218" mass="24781">MRLLLIEDDASLAKALKEVLEKEGYHVSLALDGRRGYELALCEEFDLIVLDLLLPSMGGEEVLKSLRESGVKTPVLTLTVVSDLFKKVDLFALGADDYLTKPFHLEELLARVRAIIRRSSGSTSDIMELGEVRIEMNKKRVLVNGQEVPLTATEYTVLEYLCLNRGRYVSREEIIERCLSYRYEPESNTVEVFISRIRKKLGIKDFIKSSRGFGYRVG</sequence>
<dbReference type="eggNOG" id="COG0745">
    <property type="taxonomic scope" value="Bacteria"/>
</dbReference>
<proteinExistence type="predicted"/>